<proteinExistence type="predicted"/>
<protein>
    <submittedName>
        <fullName evidence="1">Putative transposase</fullName>
    </submittedName>
</protein>
<gene>
    <name evidence="1" type="ORF">SAMN02583745_02872</name>
</gene>
<dbReference type="InterPro" id="IPR012337">
    <property type="entry name" value="RNaseH-like_sf"/>
</dbReference>
<keyword evidence="2" id="KW-1185">Reference proteome</keyword>
<evidence type="ECO:0000313" key="1">
    <source>
        <dbReference type="EMBL" id="SET60912.1"/>
    </source>
</evidence>
<sequence length="54" mass="6238">MGYYLPTLIKGEYLVLDIYSRYITGWEIYETESAELASQSIEEIAKKEILTGMN</sequence>
<evidence type="ECO:0000313" key="2">
    <source>
        <dbReference type="Proteomes" id="UP000242642"/>
    </source>
</evidence>
<accession>A0A1I0FRT8</accession>
<dbReference type="SUPFAM" id="SSF53098">
    <property type="entry name" value="Ribonuclease H-like"/>
    <property type="match status" value="1"/>
</dbReference>
<dbReference type="AlphaFoldDB" id="A0A1I0FRT8"/>
<dbReference type="STRING" id="1123402.SAMN02583745_02872"/>
<reference evidence="2" key="1">
    <citation type="submission" date="2016-10" db="EMBL/GenBank/DDBJ databases">
        <authorList>
            <person name="Varghese N."/>
            <person name="Submissions S."/>
        </authorList>
    </citation>
    <scope>NUCLEOTIDE SEQUENCE [LARGE SCALE GENOMIC DNA]</scope>
    <source>
        <strain evidence="2">DSM 18579</strain>
    </source>
</reference>
<name>A0A1I0FRT8_9GAMM</name>
<dbReference type="Proteomes" id="UP000242642">
    <property type="component" value="Unassembled WGS sequence"/>
</dbReference>
<organism evidence="1 2">
    <name type="scientific">Thorsellia anophelis DSM 18579</name>
    <dbReference type="NCBI Taxonomy" id="1123402"/>
    <lineage>
        <taxon>Bacteria</taxon>
        <taxon>Pseudomonadati</taxon>
        <taxon>Pseudomonadota</taxon>
        <taxon>Gammaproteobacteria</taxon>
        <taxon>Enterobacterales</taxon>
        <taxon>Thorselliaceae</taxon>
        <taxon>Thorsellia</taxon>
    </lineage>
</organism>
<dbReference type="EMBL" id="FOHV01000046">
    <property type="protein sequence ID" value="SET60912.1"/>
    <property type="molecule type" value="Genomic_DNA"/>
</dbReference>